<evidence type="ECO:0000313" key="3">
    <source>
        <dbReference type="Proteomes" id="UP000033111"/>
    </source>
</evidence>
<evidence type="ECO:0000256" key="1">
    <source>
        <dbReference type="SAM" id="Phobius"/>
    </source>
</evidence>
<organism evidence="2 3">
    <name type="scientific">Methanosarcina siciliae T4/M</name>
    <dbReference type="NCBI Taxonomy" id="1434120"/>
    <lineage>
        <taxon>Archaea</taxon>
        <taxon>Methanobacteriati</taxon>
        <taxon>Methanobacteriota</taxon>
        <taxon>Stenosarchaea group</taxon>
        <taxon>Methanomicrobia</taxon>
        <taxon>Methanosarcinales</taxon>
        <taxon>Methanosarcinaceae</taxon>
        <taxon>Methanosarcina</taxon>
    </lineage>
</organism>
<dbReference type="Proteomes" id="UP000033111">
    <property type="component" value="Chromosome"/>
</dbReference>
<dbReference type="AlphaFoldDB" id="A0A0E3P5T8"/>
<name>A0A0E3P5T8_9EURY</name>
<reference evidence="2 3" key="1">
    <citation type="submission" date="2014-07" db="EMBL/GenBank/DDBJ databases">
        <title>Methanogenic archaea and the global carbon cycle.</title>
        <authorList>
            <person name="Henriksen J.R."/>
            <person name="Luke J."/>
            <person name="Reinhart S."/>
            <person name="Benedict M.N."/>
            <person name="Youngblut N.D."/>
            <person name="Metcalf M.E."/>
            <person name="Whitaker R.J."/>
            <person name="Metcalf W.W."/>
        </authorList>
    </citation>
    <scope>NUCLEOTIDE SEQUENCE [LARGE SCALE GENOMIC DNA]</scope>
    <source>
        <strain evidence="2 3">T4/M</strain>
    </source>
</reference>
<keyword evidence="1" id="KW-0812">Transmembrane</keyword>
<evidence type="ECO:0000313" key="2">
    <source>
        <dbReference type="EMBL" id="AKB29175.1"/>
    </source>
</evidence>
<keyword evidence="3" id="KW-1185">Reference proteome</keyword>
<feature type="transmembrane region" description="Helical" evidence="1">
    <location>
        <begin position="7"/>
        <end position="23"/>
    </location>
</feature>
<protein>
    <submittedName>
        <fullName evidence="2">Uncharacterized protein</fullName>
    </submittedName>
</protein>
<dbReference type="KEGG" id="msw:MSSIT_2456"/>
<accession>A0A0E3P5T8</accession>
<dbReference type="EMBL" id="CP009506">
    <property type="protein sequence ID" value="AKB29175.1"/>
    <property type="molecule type" value="Genomic_DNA"/>
</dbReference>
<keyword evidence="1" id="KW-1133">Transmembrane helix</keyword>
<proteinExistence type="predicted"/>
<dbReference type="PATRIC" id="fig|1434120.4.peg.3221"/>
<keyword evidence="1" id="KW-0472">Membrane</keyword>
<gene>
    <name evidence="2" type="ORF">MSSIT_2456</name>
</gene>
<dbReference type="HOGENOM" id="CLU_093039_0_0_2"/>
<sequence length="239" mass="27733">MKIRYKIIVLLLVISAVLLSIWWQEQKERIYERNHMSSYNYRVELTTDSTLSNVTLYFPLPVINNTSSVGADIVENHFNDYDRSWKYALVDTEHGLMLSINNEKIEPKYATRSRDSKQILHPSIFSMALFTNQTIDTMNPLGNEMVLMPKYNLTQNVTRRPYPPASEIFDYESKMYAHYDTSSNANVSISIYLHGSNGWWIGGWLYNSYWENMSIVLSGPQDGWTTVNGQLFTGEGTYY</sequence>